<gene>
    <name evidence="3" type="ORF">ACFS7Y_20535</name>
</gene>
<dbReference type="PANTHER" id="PTHR11731">
    <property type="entry name" value="PROTEASE FAMILY S9B,C DIPEPTIDYL-PEPTIDASE IV-RELATED"/>
    <property type="match status" value="1"/>
</dbReference>
<protein>
    <submittedName>
        <fullName evidence="3">DPP IV N-terminal domain-containing protein</fullName>
    </submittedName>
</protein>
<dbReference type="Gene3D" id="3.40.50.1820">
    <property type="entry name" value="alpha/beta hydrolase"/>
    <property type="match status" value="1"/>
</dbReference>
<dbReference type="RefSeq" id="WP_320183276.1">
    <property type="nucleotide sequence ID" value="NZ_CP138332.1"/>
</dbReference>
<dbReference type="Pfam" id="PF00326">
    <property type="entry name" value="Peptidase_S9"/>
    <property type="match status" value="1"/>
</dbReference>
<dbReference type="SUPFAM" id="SSF53474">
    <property type="entry name" value="alpha/beta-Hydrolases"/>
    <property type="match status" value="1"/>
</dbReference>
<name>A0ABW6BJX2_9SPHI</name>
<feature type="domain" description="Peptidase S9 prolyl oligopeptidase catalytic" evidence="1">
    <location>
        <begin position="530"/>
        <end position="723"/>
    </location>
</feature>
<evidence type="ECO:0000313" key="3">
    <source>
        <dbReference type="EMBL" id="MFD2969787.1"/>
    </source>
</evidence>
<feature type="domain" description="Dipeptidylpeptidase IV N-terminal" evidence="2">
    <location>
        <begin position="118"/>
        <end position="439"/>
    </location>
</feature>
<organism evidence="3 4">
    <name type="scientific">Sphingobacterium bambusae</name>
    <dbReference type="NCBI Taxonomy" id="662858"/>
    <lineage>
        <taxon>Bacteria</taxon>
        <taxon>Pseudomonadati</taxon>
        <taxon>Bacteroidota</taxon>
        <taxon>Sphingobacteriia</taxon>
        <taxon>Sphingobacteriales</taxon>
        <taxon>Sphingobacteriaceae</taxon>
        <taxon>Sphingobacterium</taxon>
    </lineage>
</organism>
<sequence>MKKLLILFLLGSSLSYGQRNFTIQETVFGARQFAPQNLTLTQWIPKERAFTQLDASYQKLQIRDAASNWEAKDILTSKELAEALRTSLNDTSEVKLSYFPTDYQWADKNSFYFTYNSATQHYFLRYDVSNRSVKIQAKTPLSATNAELSADRRKVTYLVGNNIMINDGSSTIAVTQDSVDGIVNGSDYTHRQEFGINKGMWWSPDNEKLLYYRKDETMVSKYPLIQWADRVASVKDIRYPMAGMKSEEVTLLVYDSKTKNHITLQTGEPKEQYLTLCTWDPSGKYIYVALLNREQNHLKLNKYQASNGELVKTLFEEQSNSWVEPLHALQFLPNKNDQFLYQTDKDGFNQLYLYDTEGKLIRSLGHADVIVESLGDFSADGKKISYTGITNSGLDRQLFQVELNSGKTVQLTHESGMHQASTSADGNYVLDQYSSQTVPNRINVSNTKNNQTTVILEASNPFDGKIKLPKIEAVSLISADGQTPLNGRIIYPPDFDATKKYPVMVYLYGGSHAQLVQNKWLYGAGYFDLYMAQQGYIVFTMDNRGSDARGRDFTRVTHRQLGKAEMADQLKGIDFLKTKSFVDQTRLGIFGWSFGGFMTTSFMVHHPEVFRTAVAGGPVIDWKFYEVMYGERYMDMPQENPEGYKSTSLLDKASQLKGNLLIIHGAQDPVVVQQHSMEFIEACIKAGKQVDYFLYPTHEHNVMGKDRVHMYEKIAQYFDLHLKR</sequence>
<accession>A0ABW6BJX2</accession>
<comment type="caution">
    <text evidence="3">The sequence shown here is derived from an EMBL/GenBank/DDBJ whole genome shotgun (WGS) entry which is preliminary data.</text>
</comment>
<dbReference type="Proteomes" id="UP001597525">
    <property type="component" value="Unassembled WGS sequence"/>
</dbReference>
<dbReference type="SUPFAM" id="SSF82171">
    <property type="entry name" value="DPP6 N-terminal domain-like"/>
    <property type="match status" value="1"/>
</dbReference>
<dbReference type="InterPro" id="IPR002469">
    <property type="entry name" value="Peptidase_S9B_N"/>
</dbReference>
<dbReference type="InterPro" id="IPR001375">
    <property type="entry name" value="Peptidase_S9_cat"/>
</dbReference>
<dbReference type="PANTHER" id="PTHR11731:SF193">
    <property type="entry name" value="DIPEPTIDYL PEPTIDASE 9"/>
    <property type="match status" value="1"/>
</dbReference>
<dbReference type="InterPro" id="IPR050278">
    <property type="entry name" value="Serine_Prot_S9B/DPPIV"/>
</dbReference>
<evidence type="ECO:0000259" key="1">
    <source>
        <dbReference type="Pfam" id="PF00326"/>
    </source>
</evidence>
<keyword evidence="4" id="KW-1185">Reference proteome</keyword>
<dbReference type="Gene3D" id="2.140.10.30">
    <property type="entry name" value="Dipeptidylpeptidase IV, N-terminal domain"/>
    <property type="match status" value="1"/>
</dbReference>
<dbReference type="InterPro" id="IPR029058">
    <property type="entry name" value="AB_hydrolase_fold"/>
</dbReference>
<reference evidence="4" key="1">
    <citation type="journal article" date="2019" name="Int. J. Syst. Evol. Microbiol.">
        <title>The Global Catalogue of Microorganisms (GCM) 10K type strain sequencing project: providing services to taxonomists for standard genome sequencing and annotation.</title>
        <authorList>
            <consortium name="The Broad Institute Genomics Platform"/>
            <consortium name="The Broad Institute Genome Sequencing Center for Infectious Disease"/>
            <person name="Wu L."/>
            <person name="Ma J."/>
        </authorList>
    </citation>
    <scope>NUCLEOTIDE SEQUENCE [LARGE SCALE GENOMIC DNA]</scope>
    <source>
        <strain evidence="4">KCTC 22814</strain>
    </source>
</reference>
<dbReference type="Pfam" id="PF00930">
    <property type="entry name" value="DPPIV_N"/>
    <property type="match status" value="1"/>
</dbReference>
<evidence type="ECO:0000313" key="4">
    <source>
        <dbReference type="Proteomes" id="UP001597525"/>
    </source>
</evidence>
<dbReference type="EMBL" id="JBHUPB010000015">
    <property type="protein sequence ID" value="MFD2969787.1"/>
    <property type="molecule type" value="Genomic_DNA"/>
</dbReference>
<proteinExistence type="predicted"/>
<evidence type="ECO:0000259" key="2">
    <source>
        <dbReference type="Pfam" id="PF00930"/>
    </source>
</evidence>